<evidence type="ECO:0000313" key="2">
    <source>
        <dbReference type="Proteomes" id="UP000006764"/>
    </source>
</evidence>
<gene>
    <name evidence="1" type="ORF">S7S_03245</name>
</gene>
<proteinExistence type="predicted"/>
<dbReference type="EMBL" id="CP004387">
    <property type="protein sequence ID" value="AJD47071.1"/>
    <property type="molecule type" value="Genomic_DNA"/>
</dbReference>
<sequence length="144" mass="16479">MRRIIQFTDRVMALEVIIIELTKLVQVVDYTTVLDRDIPRATRFRCVIAIRITDKHAGARIPFFIGVINPALLGIILTRPDVFLRRSHYPAITRGVTVIQIAKNTEADIFRVCLYQPLRLPSIVVFDTIGLYTHVGITYLDSDR</sequence>
<dbReference type="KEGG" id="apac:S7S_03245"/>
<organism evidence="1 2">
    <name type="scientific">Isoalcanivorax pacificus W11-5</name>
    <dbReference type="NCBI Taxonomy" id="391936"/>
    <lineage>
        <taxon>Bacteria</taxon>
        <taxon>Pseudomonadati</taxon>
        <taxon>Pseudomonadota</taxon>
        <taxon>Gammaproteobacteria</taxon>
        <taxon>Oceanospirillales</taxon>
        <taxon>Alcanivoracaceae</taxon>
        <taxon>Isoalcanivorax</taxon>
    </lineage>
</organism>
<keyword evidence="2" id="KW-1185">Reference proteome</keyword>
<protein>
    <submittedName>
        <fullName evidence="1">Uncharacterized protein</fullName>
    </submittedName>
</protein>
<accession>A0A0B4XJ50</accession>
<reference evidence="1 2" key="1">
    <citation type="journal article" date="2012" name="J. Bacteriol.">
        <title>Genome sequence of an alkane-degrading bacterium, Alcanivorax pacificus type strain W11-5, isolated from deep sea sediment.</title>
        <authorList>
            <person name="Lai Q."/>
            <person name="Shao Z."/>
        </authorList>
    </citation>
    <scope>NUCLEOTIDE SEQUENCE [LARGE SCALE GENOMIC DNA]</scope>
    <source>
        <strain evidence="1 2">W11-5</strain>
    </source>
</reference>
<dbReference type="AlphaFoldDB" id="A0A0B4XJ50"/>
<name>A0A0B4XJ50_9GAMM</name>
<evidence type="ECO:0000313" key="1">
    <source>
        <dbReference type="EMBL" id="AJD47071.1"/>
    </source>
</evidence>
<dbReference type="HOGENOM" id="CLU_1792386_0_0_6"/>
<dbReference type="Proteomes" id="UP000006764">
    <property type="component" value="Chromosome"/>
</dbReference>